<dbReference type="Proteomes" id="UP000515733">
    <property type="component" value="Chromosome"/>
</dbReference>
<dbReference type="SUPFAM" id="SSF47473">
    <property type="entry name" value="EF-hand"/>
    <property type="match status" value="1"/>
</dbReference>
<keyword evidence="1" id="KW-0732">Signal</keyword>
<dbReference type="InterPro" id="IPR018247">
    <property type="entry name" value="EF_Hand_1_Ca_BS"/>
</dbReference>
<feature type="chain" id="PRO_5028080203" description="EF-hand domain-containing protein" evidence="1">
    <location>
        <begin position="20"/>
        <end position="99"/>
    </location>
</feature>
<evidence type="ECO:0000313" key="4">
    <source>
        <dbReference type="Proteomes" id="UP000515733"/>
    </source>
</evidence>
<dbReference type="AlphaFoldDB" id="A0A6S6XU08"/>
<feature type="signal peptide" evidence="1">
    <location>
        <begin position="1"/>
        <end position="19"/>
    </location>
</feature>
<dbReference type="Gene3D" id="1.10.238.10">
    <property type="entry name" value="EF-hand"/>
    <property type="match status" value="1"/>
</dbReference>
<accession>A0A6S6XU08</accession>
<dbReference type="EMBL" id="LR778301">
    <property type="protein sequence ID" value="CAB1368265.1"/>
    <property type="molecule type" value="Genomic_DNA"/>
</dbReference>
<evidence type="ECO:0000313" key="3">
    <source>
        <dbReference type="EMBL" id="CAB1368265.1"/>
    </source>
</evidence>
<feature type="domain" description="EF-hand" evidence="2">
    <location>
        <begin position="39"/>
        <end position="74"/>
    </location>
</feature>
<proteinExistence type="predicted"/>
<evidence type="ECO:0000259" key="2">
    <source>
        <dbReference type="PROSITE" id="PS50222"/>
    </source>
</evidence>
<dbReference type="OrthoDB" id="8538596at2"/>
<sequence length="99" mass="11191">MKKMLLIAGLLGLSGLVLAQKTIVPTLDEEGRRGEMARLAKEKAQAKFDAADEDKDGKLSRDEVTKAFTYMAENFDKLDADKDGFLSWEEYVGHNRWPR</sequence>
<protein>
    <recommendedName>
        <fullName evidence="2">EF-hand domain-containing protein</fullName>
    </recommendedName>
</protein>
<dbReference type="GO" id="GO:0005509">
    <property type="term" value="F:calcium ion binding"/>
    <property type="evidence" value="ECO:0007669"/>
    <property type="project" value="InterPro"/>
</dbReference>
<keyword evidence="4" id="KW-1185">Reference proteome</keyword>
<dbReference type="KEGG" id="doe:DENOEST_1100"/>
<evidence type="ECO:0000256" key="1">
    <source>
        <dbReference type="SAM" id="SignalP"/>
    </source>
</evidence>
<gene>
    <name evidence="3" type="ORF">DENOEST_1100</name>
</gene>
<dbReference type="InterPro" id="IPR011992">
    <property type="entry name" value="EF-hand-dom_pair"/>
</dbReference>
<dbReference type="PROSITE" id="PS50222">
    <property type="entry name" value="EF_HAND_2"/>
    <property type="match status" value="1"/>
</dbReference>
<dbReference type="Pfam" id="PF13499">
    <property type="entry name" value="EF-hand_7"/>
    <property type="match status" value="1"/>
</dbReference>
<organism evidence="3 4">
    <name type="scientific">Denitratisoma oestradiolicum</name>
    <dbReference type="NCBI Taxonomy" id="311182"/>
    <lineage>
        <taxon>Bacteria</taxon>
        <taxon>Pseudomonadati</taxon>
        <taxon>Pseudomonadota</taxon>
        <taxon>Betaproteobacteria</taxon>
        <taxon>Nitrosomonadales</taxon>
        <taxon>Sterolibacteriaceae</taxon>
        <taxon>Denitratisoma</taxon>
    </lineage>
</organism>
<name>A0A6S6XU08_9PROT</name>
<dbReference type="InterPro" id="IPR002048">
    <property type="entry name" value="EF_hand_dom"/>
</dbReference>
<reference evidence="3 4" key="1">
    <citation type="submission" date="2020-03" db="EMBL/GenBank/DDBJ databases">
        <authorList>
            <consortium name="Genoscope - CEA"/>
            <person name="William W."/>
        </authorList>
    </citation>
    <scope>NUCLEOTIDE SEQUENCE [LARGE SCALE GENOMIC DNA]</scope>
    <source>
        <strain evidence="4">DSM 16959</strain>
    </source>
</reference>
<dbReference type="PROSITE" id="PS00018">
    <property type="entry name" value="EF_HAND_1"/>
    <property type="match status" value="2"/>
</dbReference>